<accession>A0A6N8EX62</accession>
<keyword evidence="5 7" id="KW-0472">Membrane</keyword>
<feature type="transmembrane region" description="Helical" evidence="7">
    <location>
        <begin position="275"/>
        <end position="297"/>
    </location>
</feature>
<feature type="transmembrane region" description="Helical" evidence="7">
    <location>
        <begin position="376"/>
        <end position="393"/>
    </location>
</feature>
<feature type="transmembrane region" description="Helical" evidence="7">
    <location>
        <begin position="813"/>
        <end position="839"/>
    </location>
</feature>
<feature type="domain" description="ABC3 transporter permease C-terminal" evidence="8">
    <location>
        <begin position="726"/>
        <end position="843"/>
    </location>
</feature>
<feature type="domain" description="ABC3 transporter permease C-terminal" evidence="8">
    <location>
        <begin position="282"/>
        <end position="392"/>
    </location>
</feature>
<evidence type="ECO:0000256" key="6">
    <source>
        <dbReference type="ARBA" id="ARBA00038076"/>
    </source>
</evidence>
<dbReference type="PANTHER" id="PTHR30572:SF4">
    <property type="entry name" value="ABC TRANSPORTER PERMEASE YTRF"/>
    <property type="match status" value="1"/>
</dbReference>
<proteinExistence type="inferred from homology"/>
<evidence type="ECO:0000256" key="7">
    <source>
        <dbReference type="SAM" id="Phobius"/>
    </source>
</evidence>
<keyword evidence="4 7" id="KW-1133">Transmembrane helix</keyword>
<evidence type="ECO:0000256" key="2">
    <source>
        <dbReference type="ARBA" id="ARBA00022475"/>
    </source>
</evidence>
<evidence type="ECO:0000313" key="9">
    <source>
        <dbReference type="EMBL" id="MUG23042.1"/>
    </source>
</evidence>
<dbReference type="GO" id="GO:0005886">
    <property type="term" value="C:plasma membrane"/>
    <property type="evidence" value="ECO:0007669"/>
    <property type="project" value="UniProtKB-SubCell"/>
</dbReference>
<dbReference type="InterPro" id="IPR003838">
    <property type="entry name" value="ABC3_permease_C"/>
</dbReference>
<comment type="similarity">
    <text evidence="6">Belongs to the ABC-4 integral membrane protein family.</text>
</comment>
<protein>
    <submittedName>
        <fullName evidence="9">FtsX-like permease family protein</fullName>
    </submittedName>
</protein>
<evidence type="ECO:0000256" key="5">
    <source>
        <dbReference type="ARBA" id="ARBA00023136"/>
    </source>
</evidence>
<dbReference type="Pfam" id="PF02687">
    <property type="entry name" value="FtsX"/>
    <property type="match status" value="2"/>
</dbReference>
<keyword evidence="2" id="KW-1003">Cell membrane</keyword>
<feature type="transmembrane region" description="Helical" evidence="7">
    <location>
        <begin position="447"/>
        <end position="466"/>
    </location>
</feature>
<evidence type="ECO:0000256" key="4">
    <source>
        <dbReference type="ARBA" id="ARBA00022989"/>
    </source>
</evidence>
<dbReference type="InterPro" id="IPR050250">
    <property type="entry name" value="Macrolide_Exporter_MacB"/>
</dbReference>
<dbReference type="GO" id="GO:0022857">
    <property type="term" value="F:transmembrane transporter activity"/>
    <property type="evidence" value="ECO:0007669"/>
    <property type="project" value="TreeGrafter"/>
</dbReference>
<comment type="subcellular location">
    <subcellularLocation>
        <location evidence="1">Cell membrane</location>
        <topology evidence="1">Multi-pass membrane protein</topology>
    </subcellularLocation>
</comment>
<evidence type="ECO:0000259" key="8">
    <source>
        <dbReference type="Pfam" id="PF02687"/>
    </source>
</evidence>
<dbReference type="Proteomes" id="UP000442469">
    <property type="component" value="Unassembled WGS sequence"/>
</dbReference>
<evidence type="ECO:0000256" key="3">
    <source>
        <dbReference type="ARBA" id="ARBA00022692"/>
    </source>
</evidence>
<feature type="transmembrane region" description="Helical" evidence="7">
    <location>
        <begin position="329"/>
        <end position="356"/>
    </location>
</feature>
<sequence length="852" mass="94258">MIRVKNNKTIRNLSGKSFKTNKTRNLIAVVAIALTAVLFTTLFTMALGAVENIQRATMRQVGGDGHGLLKYITDEQFDRVKNHPLIKEIAYGRLLSDKVTNKEFLKRHAEFWYYDDVALKLGFIELAGGHKPMAENEVIADSKTLQLLGVPLKPGAPVTLNLDIRGSGEVVQRNFVLSGWWESDPVFNVGQIFASRAYVDAHIAELKNTYKENHVATGAISATIMFDSILDLEGKLHKVITESGYSFDENAANYMQGNVNWSYLSGNFGLDPSTIVVTASGLLLVTFTGYLIIYNIFQISVIRDIRFYGLLKTIGTTGKQIRRIIRRQAIILSVIGIPIGLLGGFFVGKSLVPLLVQTANANAFSDSTVVVSPSPWIFIGSALFALITVLISTSKPGRIAGGVSPVEAVRYSDRNVKKHGTLKKSISGAKMHRMALSNLGRNKKRTVLVVISLSLSLILLNTAFTLSRSIDMDKYISQFNDTDFLIAHAEYFQRPFFSGPENEVSESYIQAVQAQPGFEEGGRLYGNPLALTVDAANPGTANGDKAADAAGNFFSDVYGLEELPLHLLTQIDGELDAEKLNSGKYILEGVGLDDYGRPEMETANYKVGEKLILHNYMAPDKAGLTKELHTYEFTVIGHVGIKVTNTNRTYGTYTFYLPADVYKPLVEQPAVMSYVFNAADDQEQAMMGFLKDYTEIREPVMSYSSKLTTKQELSGMQNTVQMIGGTLSIIIGLIGILNFVNAILTSILTRRREFAMLQSIGMTQKQLRSMLIYEGLYYVIGTSLFSLLFGTVFSVAIVKPLCNMMWFLSYQFIIWPLLTVLPFLLILGLLIPLIAYSTANKQSIVERLREAE</sequence>
<keyword evidence="3 7" id="KW-0812">Transmembrane</keyword>
<dbReference type="EMBL" id="WNZZ01000006">
    <property type="protein sequence ID" value="MUG23042.1"/>
    <property type="molecule type" value="Genomic_DNA"/>
</dbReference>
<feature type="transmembrane region" description="Helical" evidence="7">
    <location>
        <begin position="727"/>
        <end position="749"/>
    </location>
</feature>
<reference evidence="9 10" key="1">
    <citation type="submission" date="2019-11" db="EMBL/GenBank/DDBJ databases">
        <title>Draft genome sequences of five Paenibacillus species of dairy origin.</title>
        <authorList>
            <person name="Olajide A.M."/>
            <person name="Chen S."/>
            <person name="Lapointe G."/>
        </authorList>
    </citation>
    <scope>NUCLEOTIDE SEQUENCE [LARGE SCALE GENOMIC DNA]</scope>
    <source>
        <strain evidence="9 10">3CT49</strain>
    </source>
</reference>
<organism evidence="9 10">
    <name type="scientific">Paenibacillus macerans</name>
    <name type="common">Bacillus macerans</name>
    <dbReference type="NCBI Taxonomy" id="44252"/>
    <lineage>
        <taxon>Bacteria</taxon>
        <taxon>Bacillati</taxon>
        <taxon>Bacillota</taxon>
        <taxon>Bacilli</taxon>
        <taxon>Bacillales</taxon>
        <taxon>Paenibacillaceae</taxon>
        <taxon>Paenibacillus</taxon>
    </lineage>
</organism>
<evidence type="ECO:0000256" key="1">
    <source>
        <dbReference type="ARBA" id="ARBA00004651"/>
    </source>
</evidence>
<comment type="caution">
    <text evidence="9">The sequence shown here is derived from an EMBL/GenBank/DDBJ whole genome shotgun (WGS) entry which is preliminary data.</text>
</comment>
<feature type="transmembrane region" description="Helical" evidence="7">
    <location>
        <begin position="770"/>
        <end position="793"/>
    </location>
</feature>
<dbReference type="AlphaFoldDB" id="A0A6N8EX62"/>
<name>A0A6N8EX62_PAEMA</name>
<gene>
    <name evidence="9" type="ORF">GNQ08_11535</name>
</gene>
<feature type="transmembrane region" description="Helical" evidence="7">
    <location>
        <begin position="26"/>
        <end position="50"/>
    </location>
</feature>
<dbReference type="PANTHER" id="PTHR30572">
    <property type="entry name" value="MEMBRANE COMPONENT OF TRANSPORTER-RELATED"/>
    <property type="match status" value="1"/>
</dbReference>
<dbReference type="RefSeq" id="WP_155619953.1">
    <property type="nucleotide sequence ID" value="NZ_CP086393.1"/>
</dbReference>
<evidence type="ECO:0000313" key="10">
    <source>
        <dbReference type="Proteomes" id="UP000442469"/>
    </source>
</evidence>